<dbReference type="SUPFAM" id="SSF47616">
    <property type="entry name" value="GST C-terminal domain-like"/>
    <property type="match status" value="1"/>
</dbReference>
<evidence type="ECO:0000313" key="3">
    <source>
        <dbReference type="Proteomes" id="UP000291562"/>
    </source>
</evidence>
<dbReference type="CDD" id="cd03043">
    <property type="entry name" value="GST_N_1"/>
    <property type="match status" value="1"/>
</dbReference>
<dbReference type="AlphaFoldDB" id="A0A411HMD4"/>
<proteinExistence type="predicted"/>
<dbReference type="Pfam" id="PF13409">
    <property type="entry name" value="GST_N_2"/>
    <property type="match status" value="1"/>
</dbReference>
<dbReference type="PANTHER" id="PTHR42673:SF4">
    <property type="entry name" value="MALEYLACETOACETATE ISOMERASE"/>
    <property type="match status" value="1"/>
</dbReference>
<dbReference type="GO" id="GO:0004364">
    <property type="term" value="F:glutathione transferase activity"/>
    <property type="evidence" value="ECO:0007669"/>
    <property type="project" value="TreeGrafter"/>
</dbReference>
<dbReference type="SUPFAM" id="SSF52833">
    <property type="entry name" value="Thioredoxin-like"/>
    <property type="match status" value="1"/>
</dbReference>
<dbReference type="Proteomes" id="UP000291562">
    <property type="component" value="Chromosome"/>
</dbReference>
<dbReference type="GO" id="GO:0006749">
    <property type="term" value="P:glutathione metabolic process"/>
    <property type="evidence" value="ECO:0007669"/>
    <property type="project" value="TreeGrafter"/>
</dbReference>
<dbReference type="CDD" id="cd03194">
    <property type="entry name" value="GST_C_3"/>
    <property type="match status" value="1"/>
</dbReference>
<evidence type="ECO:0000313" key="2">
    <source>
        <dbReference type="EMBL" id="QBB71653.1"/>
    </source>
</evidence>
<dbReference type="GO" id="GO:0016034">
    <property type="term" value="F:maleylacetoacetate isomerase activity"/>
    <property type="evidence" value="ECO:0007669"/>
    <property type="project" value="TreeGrafter"/>
</dbReference>
<feature type="domain" description="GST N-terminal" evidence="1">
    <location>
        <begin position="5"/>
        <end position="85"/>
    </location>
</feature>
<evidence type="ECO:0000259" key="1">
    <source>
        <dbReference type="PROSITE" id="PS50404"/>
    </source>
</evidence>
<protein>
    <submittedName>
        <fullName evidence="2">Glutathione S-transferase family protein</fullName>
    </submittedName>
</protein>
<dbReference type="InterPro" id="IPR036249">
    <property type="entry name" value="Thioredoxin-like_sf"/>
</dbReference>
<gene>
    <name evidence="2" type="ORF">ELE36_15520</name>
</gene>
<sequence length="219" mass="24433">MTDTLSLVIGDKNLSSWSLRPWLVLRHFGITFDEVRLPLDTPEFHRRIPSYSPSGRVPVLLHGELVVWDSLAILEYINETFLVGRGWPRDAAARAIARAVSAEMHSGFAALRTQLPMNCRLRTKAVPDASAQRDIERVAALWRNARERFGASGAFLFGDFCIADAMFAPVVARFVSYGIEVGVIERDYMNAILSLPAMKRWFDDAAAEVAAPARSSRNI</sequence>
<reference evidence="2 3" key="1">
    <citation type="submission" date="2019-01" db="EMBL/GenBank/DDBJ databases">
        <title>Pseudolysobacter antarctica gen. nov., sp. nov., isolated from Fildes Peninsula, Antarctica.</title>
        <authorList>
            <person name="Wei Z."/>
            <person name="Peng F."/>
        </authorList>
    </citation>
    <scope>NUCLEOTIDE SEQUENCE [LARGE SCALE GENOMIC DNA]</scope>
    <source>
        <strain evidence="2 3">AQ6-296</strain>
    </source>
</reference>
<accession>A0A411HMD4</accession>
<dbReference type="Gene3D" id="3.40.30.10">
    <property type="entry name" value="Glutaredoxin"/>
    <property type="match status" value="1"/>
</dbReference>
<dbReference type="InterPro" id="IPR004045">
    <property type="entry name" value="Glutathione_S-Trfase_N"/>
</dbReference>
<dbReference type="PANTHER" id="PTHR42673">
    <property type="entry name" value="MALEYLACETOACETATE ISOMERASE"/>
    <property type="match status" value="1"/>
</dbReference>
<dbReference type="InterPro" id="IPR036282">
    <property type="entry name" value="Glutathione-S-Trfase_C_sf"/>
</dbReference>
<dbReference type="GO" id="GO:0006559">
    <property type="term" value="P:L-phenylalanine catabolic process"/>
    <property type="evidence" value="ECO:0007669"/>
    <property type="project" value="TreeGrafter"/>
</dbReference>
<organism evidence="2 3">
    <name type="scientific">Pseudolysobacter antarcticus</name>
    <dbReference type="NCBI Taxonomy" id="2511995"/>
    <lineage>
        <taxon>Bacteria</taxon>
        <taxon>Pseudomonadati</taxon>
        <taxon>Pseudomonadota</taxon>
        <taxon>Gammaproteobacteria</taxon>
        <taxon>Lysobacterales</taxon>
        <taxon>Rhodanobacteraceae</taxon>
        <taxon>Pseudolysobacter</taxon>
    </lineage>
</organism>
<keyword evidence="3" id="KW-1185">Reference proteome</keyword>
<dbReference type="EMBL" id="CP035704">
    <property type="protein sequence ID" value="QBB71653.1"/>
    <property type="molecule type" value="Genomic_DNA"/>
</dbReference>
<dbReference type="RefSeq" id="WP_129834867.1">
    <property type="nucleotide sequence ID" value="NZ_CP035704.1"/>
</dbReference>
<dbReference type="InterPro" id="IPR040079">
    <property type="entry name" value="Glutathione_S-Trfase"/>
</dbReference>
<dbReference type="OrthoDB" id="9799538at2"/>
<dbReference type="PROSITE" id="PS50404">
    <property type="entry name" value="GST_NTER"/>
    <property type="match status" value="1"/>
</dbReference>
<dbReference type="KEGG" id="xbc:ELE36_15520"/>
<name>A0A411HMD4_9GAMM</name>
<dbReference type="SFLD" id="SFLDS00019">
    <property type="entry name" value="Glutathione_Transferase_(cytos"/>
    <property type="match status" value="1"/>
</dbReference>
<keyword evidence="2" id="KW-0808">Transferase</keyword>
<dbReference type="Gene3D" id="1.20.1050.10">
    <property type="match status" value="1"/>
</dbReference>